<evidence type="ECO:0000256" key="2">
    <source>
        <dbReference type="ARBA" id="ARBA00022617"/>
    </source>
</evidence>
<keyword evidence="11" id="KW-1185">Reference proteome</keyword>
<evidence type="ECO:0000256" key="4">
    <source>
        <dbReference type="ARBA" id="ARBA00023002"/>
    </source>
</evidence>
<evidence type="ECO:0000256" key="5">
    <source>
        <dbReference type="ARBA" id="ARBA00023004"/>
    </source>
</evidence>
<keyword evidence="6 8" id="KW-0503">Monooxygenase</keyword>
<dbReference type="Pfam" id="PF00067">
    <property type="entry name" value="p450"/>
    <property type="match status" value="1"/>
</dbReference>
<evidence type="ECO:0008006" key="12">
    <source>
        <dbReference type="Google" id="ProtNLM"/>
    </source>
</evidence>
<evidence type="ECO:0000256" key="9">
    <source>
        <dbReference type="SAM" id="MobiDB-lite"/>
    </source>
</evidence>
<dbReference type="GO" id="GO:0020037">
    <property type="term" value="F:heme binding"/>
    <property type="evidence" value="ECO:0007669"/>
    <property type="project" value="InterPro"/>
</dbReference>
<dbReference type="InterPro" id="IPR050196">
    <property type="entry name" value="Cytochrome_P450_Monoox"/>
</dbReference>
<keyword evidence="2 7" id="KW-0349">Heme</keyword>
<dbReference type="GO" id="GO:0016705">
    <property type="term" value="F:oxidoreductase activity, acting on paired donors, with incorporation or reduction of molecular oxygen"/>
    <property type="evidence" value="ECO:0007669"/>
    <property type="project" value="InterPro"/>
</dbReference>
<protein>
    <recommendedName>
        <fullName evidence="12">Cytochrome P450</fullName>
    </recommendedName>
</protein>
<comment type="cofactor">
    <cofactor evidence="7">
        <name>heme</name>
        <dbReference type="ChEBI" id="CHEBI:30413"/>
    </cofactor>
</comment>
<dbReference type="Gene3D" id="1.10.630.10">
    <property type="entry name" value="Cytochrome P450"/>
    <property type="match status" value="1"/>
</dbReference>
<evidence type="ECO:0000256" key="1">
    <source>
        <dbReference type="ARBA" id="ARBA00010617"/>
    </source>
</evidence>
<dbReference type="PANTHER" id="PTHR24291:SF50">
    <property type="entry name" value="BIFUNCTIONAL ALBAFLAVENONE MONOOXYGENASE_TERPENE SYNTHASE"/>
    <property type="match status" value="1"/>
</dbReference>
<evidence type="ECO:0000256" key="3">
    <source>
        <dbReference type="ARBA" id="ARBA00022723"/>
    </source>
</evidence>
<evidence type="ECO:0000256" key="8">
    <source>
        <dbReference type="RuleBase" id="RU000461"/>
    </source>
</evidence>
<dbReference type="PRINTS" id="PR00463">
    <property type="entry name" value="EP450I"/>
</dbReference>
<organism evidence="10 11">
    <name type="scientific">Microbispora bryophytorum</name>
    <dbReference type="NCBI Taxonomy" id="1460882"/>
    <lineage>
        <taxon>Bacteria</taxon>
        <taxon>Bacillati</taxon>
        <taxon>Actinomycetota</taxon>
        <taxon>Actinomycetes</taxon>
        <taxon>Streptosporangiales</taxon>
        <taxon>Streptosporangiaceae</taxon>
        <taxon>Microbispora</taxon>
    </lineage>
</organism>
<sequence length="515" mass="57356">MTVSEDHGRTGGGVCPFTGATAEETKQDVTGPKGLPLVGITMNLGLNPLDFTLKTQRDWGSMVKINLIPNDYIQVTNPEAIERVLVSNIGNYRRGKLYKTFHSYMGMGLLTLDDAEWRAHRKVVQPAFTPKRIGASIAETIGAAQDVFDRWERRAATGEEFDLVVDTMDLSARVLGKALISRDLSSKERTFTKAVAAALEVIFKNVSSVEELLVPKWVPIAYFRRKRNAHKVLNKIIDREVRERTAKGDPGDDAAGLLMKSDLPPNALPDNLRTMFLAGSETTGLSLAWAIYELTRAPSVRRQVEEEVDRVLQGRIPTYEDLDKLVITKSVVDETLRLYPSVWQFPRDPVTDDELAGHHVPAGATVMISAFGTHRNPEVWENPNAFDPTRFHDPEEQRRRPKFAYLPFGGGRRQCIGKPLALAILVASVAMACQRYRFSLPLDQEQVKPGAFITIFPEKFPNKGIRVTVRRRDPVVSGAHTDTGADTNTDTNTGPEQAGHVPAEQERPEQEQVRA</sequence>
<dbReference type="OrthoDB" id="3217230at2"/>
<evidence type="ECO:0000313" key="11">
    <source>
        <dbReference type="Proteomes" id="UP000653480"/>
    </source>
</evidence>
<dbReference type="PRINTS" id="PR00385">
    <property type="entry name" value="P450"/>
</dbReference>
<feature type="compositionally biased region" description="Basic and acidic residues" evidence="9">
    <location>
        <begin position="503"/>
        <end position="515"/>
    </location>
</feature>
<dbReference type="InterPro" id="IPR001128">
    <property type="entry name" value="Cyt_P450"/>
</dbReference>
<keyword evidence="5 7" id="KW-0408">Iron</keyword>
<name>A0A8H9LCF1_9ACTN</name>
<evidence type="ECO:0000256" key="6">
    <source>
        <dbReference type="ARBA" id="ARBA00023033"/>
    </source>
</evidence>
<keyword evidence="4 8" id="KW-0560">Oxidoreductase</keyword>
<accession>A0A8H9LCF1</accession>
<comment type="similarity">
    <text evidence="1 8">Belongs to the cytochrome P450 family.</text>
</comment>
<dbReference type="PANTHER" id="PTHR24291">
    <property type="entry name" value="CYTOCHROME P450 FAMILY 4"/>
    <property type="match status" value="1"/>
</dbReference>
<dbReference type="InterPro" id="IPR002401">
    <property type="entry name" value="Cyt_P450_E_grp-I"/>
</dbReference>
<reference evidence="10" key="2">
    <citation type="submission" date="2020-09" db="EMBL/GenBank/DDBJ databases">
        <authorList>
            <person name="Sun Q."/>
            <person name="Zhou Y."/>
        </authorList>
    </citation>
    <scope>NUCLEOTIDE SEQUENCE</scope>
    <source>
        <strain evidence="10">CGMCC 4.7138</strain>
    </source>
</reference>
<dbReference type="GeneID" id="97250856"/>
<dbReference type="PROSITE" id="PS00086">
    <property type="entry name" value="CYTOCHROME_P450"/>
    <property type="match status" value="1"/>
</dbReference>
<dbReference type="Proteomes" id="UP000653480">
    <property type="component" value="Unassembled WGS sequence"/>
</dbReference>
<dbReference type="InterPro" id="IPR017972">
    <property type="entry name" value="Cyt_P450_CS"/>
</dbReference>
<reference evidence="10" key="1">
    <citation type="journal article" date="2014" name="Int. J. Syst. Evol. Microbiol.">
        <title>Complete genome sequence of Corynebacterium casei LMG S-19264T (=DSM 44701T), isolated from a smear-ripened cheese.</title>
        <authorList>
            <consortium name="US DOE Joint Genome Institute (JGI-PGF)"/>
            <person name="Walter F."/>
            <person name="Albersmeier A."/>
            <person name="Kalinowski J."/>
            <person name="Ruckert C."/>
        </authorList>
    </citation>
    <scope>NUCLEOTIDE SEQUENCE</scope>
    <source>
        <strain evidence="10">CGMCC 4.7138</strain>
    </source>
</reference>
<evidence type="ECO:0000256" key="7">
    <source>
        <dbReference type="PIRSR" id="PIRSR602401-1"/>
    </source>
</evidence>
<evidence type="ECO:0000313" key="10">
    <source>
        <dbReference type="EMBL" id="GGO18895.1"/>
    </source>
</evidence>
<comment type="caution">
    <text evidence="10">The sequence shown here is derived from an EMBL/GenBank/DDBJ whole genome shotgun (WGS) entry which is preliminary data.</text>
</comment>
<feature type="binding site" description="axial binding residue" evidence="7">
    <location>
        <position position="415"/>
    </location>
    <ligand>
        <name>heme</name>
        <dbReference type="ChEBI" id="CHEBI:30413"/>
    </ligand>
    <ligandPart>
        <name>Fe</name>
        <dbReference type="ChEBI" id="CHEBI:18248"/>
    </ligandPart>
</feature>
<dbReference type="SUPFAM" id="SSF48264">
    <property type="entry name" value="Cytochrome P450"/>
    <property type="match status" value="1"/>
</dbReference>
<proteinExistence type="inferred from homology"/>
<gene>
    <name evidence="10" type="ORF">GCM10011574_43950</name>
</gene>
<dbReference type="GO" id="GO:0004497">
    <property type="term" value="F:monooxygenase activity"/>
    <property type="evidence" value="ECO:0007669"/>
    <property type="project" value="UniProtKB-KW"/>
</dbReference>
<feature type="compositionally biased region" description="Low complexity" evidence="9">
    <location>
        <begin position="478"/>
        <end position="494"/>
    </location>
</feature>
<feature type="region of interest" description="Disordered" evidence="9">
    <location>
        <begin position="471"/>
        <end position="515"/>
    </location>
</feature>
<dbReference type="InterPro" id="IPR036396">
    <property type="entry name" value="Cyt_P450_sf"/>
</dbReference>
<dbReference type="EMBL" id="BMMN01000007">
    <property type="protein sequence ID" value="GGO18895.1"/>
    <property type="molecule type" value="Genomic_DNA"/>
</dbReference>
<dbReference type="RefSeq" id="WP_142575410.1">
    <property type="nucleotide sequence ID" value="NZ_BMMN01000007.1"/>
</dbReference>
<dbReference type="GO" id="GO:0005506">
    <property type="term" value="F:iron ion binding"/>
    <property type="evidence" value="ECO:0007669"/>
    <property type="project" value="InterPro"/>
</dbReference>
<dbReference type="AlphaFoldDB" id="A0A8H9LCF1"/>
<keyword evidence="3 7" id="KW-0479">Metal-binding</keyword>